<evidence type="ECO:0000313" key="3">
    <source>
        <dbReference type="Proteomes" id="UP000199477"/>
    </source>
</evidence>
<name>A0A1I1ZX91_9GAMM</name>
<dbReference type="AlphaFoldDB" id="A0A1I1ZX91"/>
<dbReference type="InterPro" id="IPR041664">
    <property type="entry name" value="AAA_16"/>
</dbReference>
<sequence length="414" mass="45996">MDASVIAKLMRLNQAFTPGAPVNNADLFAGRLTQMHRIFTATGQRGFHVVLFGERGVGKTSLANVASRTFQQHGQIVARVTCDAGDTFTSVWRKALREITFNSQRTPAGFANPSEHLTTPLSEYLPAVANPDDVRRLLEAAARERPVIVVLDEFDRIQDRQSATLISDTIKALSDYGVNATVLIIGVADSVEQLIEGHQSIERALVQIPMPRMSSDEIRQILDKGSQVLGINFNIQAQERIIELAQGVPFVAHLLGLHSSDAALRAGSEVVNAGYVRLGIEASLDQWHESIKRDYYAATKSHQPGNIYREVLLACALAELDELGCFTPVAVREPLSQILNRDIDIANFAQHLKAFCEPDRGPVFVRDGQHRRWRYRFVSPLMRPYVVMRGYVDGLRADGSSEEERQERSGKLDL</sequence>
<dbReference type="SUPFAM" id="SSF52540">
    <property type="entry name" value="P-loop containing nucleoside triphosphate hydrolases"/>
    <property type="match status" value="1"/>
</dbReference>
<dbReference type="Pfam" id="PF13191">
    <property type="entry name" value="AAA_16"/>
    <property type="match status" value="1"/>
</dbReference>
<dbReference type="PANTHER" id="PTHR34301:SF8">
    <property type="entry name" value="ATPASE DOMAIN-CONTAINING PROTEIN"/>
    <property type="match status" value="1"/>
</dbReference>
<protein>
    <submittedName>
        <fullName evidence="2">AAA ATPase domain-containing protein</fullName>
    </submittedName>
</protein>
<dbReference type="EMBL" id="FONH01000002">
    <property type="protein sequence ID" value="SFE36209.1"/>
    <property type="molecule type" value="Genomic_DNA"/>
</dbReference>
<dbReference type="PANTHER" id="PTHR34301">
    <property type="entry name" value="DNA-BINDING PROTEIN-RELATED"/>
    <property type="match status" value="1"/>
</dbReference>
<proteinExistence type="predicted"/>
<evidence type="ECO:0000313" key="2">
    <source>
        <dbReference type="EMBL" id="SFE36209.1"/>
    </source>
</evidence>
<feature type="domain" description="AAA+ ATPase" evidence="1">
    <location>
        <begin position="45"/>
        <end position="214"/>
    </location>
</feature>
<dbReference type="Gene3D" id="3.40.50.300">
    <property type="entry name" value="P-loop containing nucleotide triphosphate hydrolases"/>
    <property type="match status" value="1"/>
</dbReference>
<dbReference type="STRING" id="500610.SAMN02799615_00843"/>
<dbReference type="InterPro" id="IPR003593">
    <property type="entry name" value="AAA+_ATPase"/>
</dbReference>
<gene>
    <name evidence="2" type="ORF">SAMN02799615_00843</name>
</gene>
<reference evidence="3" key="1">
    <citation type="submission" date="2016-10" db="EMBL/GenBank/DDBJ databases">
        <authorList>
            <person name="Varghese N."/>
            <person name="Submissions S."/>
        </authorList>
    </citation>
    <scope>NUCLEOTIDE SEQUENCE [LARGE SCALE GENOMIC DNA]</scope>
    <source>
        <strain evidence="3">UNC178MFTsu3.1</strain>
    </source>
</reference>
<dbReference type="SMART" id="SM00382">
    <property type="entry name" value="AAA"/>
    <property type="match status" value="1"/>
</dbReference>
<keyword evidence="3" id="KW-1185">Reference proteome</keyword>
<organism evidence="2 3">
    <name type="scientific">Dyella marensis</name>
    <dbReference type="NCBI Taxonomy" id="500610"/>
    <lineage>
        <taxon>Bacteria</taxon>
        <taxon>Pseudomonadati</taxon>
        <taxon>Pseudomonadota</taxon>
        <taxon>Gammaproteobacteria</taxon>
        <taxon>Lysobacterales</taxon>
        <taxon>Rhodanobacteraceae</taxon>
        <taxon>Dyella</taxon>
    </lineage>
</organism>
<dbReference type="Proteomes" id="UP000199477">
    <property type="component" value="Unassembled WGS sequence"/>
</dbReference>
<dbReference type="InterPro" id="IPR027417">
    <property type="entry name" value="P-loop_NTPase"/>
</dbReference>
<dbReference type="RefSeq" id="WP_081805277.1">
    <property type="nucleotide sequence ID" value="NZ_FONH01000002.1"/>
</dbReference>
<accession>A0A1I1ZX91</accession>
<evidence type="ECO:0000259" key="1">
    <source>
        <dbReference type="SMART" id="SM00382"/>
    </source>
</evidence>